<organism evidence="2 3">
    <name type="scientific">Suillus fuscotomentosus</name>
    <dbReference type="NCBI Taxonomy" id="1912939"/>
    <lineage>
        <taxon>Eukaryota</taxon>
        <taxon>Fungi</taxon>
        <taxon>Dikarya</taxon>
        <taxon>Basidiomycota</taxon>
        <taxon>Agaricomycotina</taxon>
        <taxon>Agaricomycetes</taxon>
        <taxon>Agaricomycetidae</taxon>
        <taxon>Boletales</taxon>
        <taxon>Suillineae</taxon>
        <taxon>Suillaceae</taxon>
        <taxon>Suillus</taxon>
    </lineage>
</organism>
<dbReference type="EMBL" id="JABBWK010000001">
    <property type="protein sequence ID" value="KAG1908651.1"/>
    <property type="molecule type" value="Genomic_DNA"/>
</dbReference>
<protein>
    <submittedName>
        <fullName evidence="2">Uncharacterized protein</fullName>
    </submittedName>
</protein>
<proteinExistence type="predicted"/>
<sequence length="881" mass="99378">MSADERRALEALKDDQNAEDVWQDESEQMDFGDVLNGSELLPISHTGGEFADLATSLLGDFWDMKDRARGRCHIDNRTRRDRILRRNQAFASQLLAMTDAYLTWSLEKSKADFSESKPTGQWTINVIDVFYADKVTVKILSSDRTVASALVRQGVMPCSPISPTVGITTEALDLYRVMHLRSPHLSIQAFVKSMSDLRGVGFHRYLSRQFSIAFDLYLDVQCAVAAMVAESLQRDSPDCLLYAMDGNDSLKRVLRRTFDTDDSLGSSCELPTGQQLRTDRYLSRTFVDQFASDSSTAGDGENSCEGCWKNMDDAKTKKAWGIYDETGIFLAMCRHGFSLLIADMVQSGELAKYPLAVVSKLLNVFGTNLGGGYDIGCQFKTTLDRSSLGPLTRSKHHTCLVGAFHGHAHRRLCQLFSLTTYTKGLGLEDLETCERTFSKSNSLASALRYARSIFHRQQAINSFFEHNNDFEVYANLSDFLYNNYKQALDILDDGNAALLKLMQDLKVVDVSVFKRWLEDEKAYLVGLTREPEEETLQMEYWQRLVNLAASSDALGAAMAAVELPSEDSYETQVKRTRNTEGARCHALEDYERNLKIVQALEGKLEITERWVPRDVEWQNAGRLVANRKYQWALDRLEGLIVAQIFELSKMNRAGTALNMYNTIARTLSPPRLTLKWEEVVDYAFLANFDLLRDTRVDISERPWSSPAARSAMDLHFKICRAREEIERLNIEVQRLVTYICNEEKYLQECEDQLKDTNPALAHQIAIHRNTRGRFKSQHLNRLHDISKLLGFSGTLAPGISTYTCPGESASIPNAQIPARMLVEPSPVDHAASALDLDTQDDLDDEEEEAEVVEQASRSLQDVLLIADDFSCLGIHSDAEEE</sequence>
<evidence type="ECO:0000256" key="1">
    <source>
        <dbReference type="SAM" id="MobiDB-lite"/>
    </source>
</evidence>
<gene>
    <name evidence="2" type="ORF">F5891DRAFT_1206044</name>
</gene>
<dbReference type="PANTHER" id="PTHR33096:SF1">
    <property type="entry name" value="CXC1-LIKE CYSTEINE CLUSTER ASSOCIATED WITH KDZ TRANSPOSASES DOMAIN-CONTAINING PROTEIN"/>
    <property type="match status" value="1"/>
</dbReference>
<feature type="compositionally biased region" description="Basic and acidic residues" evidence="1">
    <location>
        <begin position="1"/>
        <end position="16"/>
    </location>
</feature>
<dbReference type="InterPro" id="IPR040521">
    <property type="entry name" value="KDZ"/>
</dbReference>
<comment type="caution">
    <text evidence="2">The sequence shown here is derived from an EMBL/GenBank/DDBJ whole genome shotgun (WGS) entry which is preliminary data.</text>
</comment>
<dbReference type="Proteomes" id="UP001195769">
    <property type="component" value="Unassembled WGS sequence"/>
</dbReference>
<feature type="region of interest" description="Disordered" evidence="1">
    <location>
        <begin position="1"/>
        <end position="20"/>
    </location>
</feature>
<dbReference type="Pfam" id="PF18758">
    <property type="entry name" value="KDZ"/>
    <property type="match status" value="1"/>
</dbReference>
<keyword evidence="3" id="KW-1185">Reference proteome</keyword>
<evidence type="ECO:0000313" key="3">
    <source>
        <dbReference type="Proteomes" id="UP001195769"/>
    </source>
</evidence>
<dbReference type="RefSeq" id="XP_041234226.1">
    <property type="nucleotide sequence ID" value="XM_041369030.1"/>
</dbReference>
<evidence type="ECO:0000313" key="2">
    <source>
        <dbReference type="EMBL" id="KAG1908651.1"/>
    </source>
</evidence>
<dbReference type="GeneID" id="64663328"/>
<name>A0AAD4HUJ3_9AGAM</name>
<reference evidence="2" key="1">
    <citation type="journal article" date="2020" name="New Phytol.">
        <title>Comparative genomics reveals dynamic genome evolution in host specialist ectomycorrhizal fungi.</title>
        <authorList>
            <person name="Lofgren L.A."/>
            <person name="Nguyen N.H."/>
            <person name="Vilgalys R."/>
            <person name="Ruytinx J."/>
            <person name="Liao H.L."/>
            <person name="Branco S."/>
            <person name="Kuo A."/>
            <person name="LaButti K."/>
            <person name="Lipzen A."/>
            <person name="Andreopoulos W."/>
            <person name="Pangilinan J."/>
            <person name="Riley R."/>
            <person name="Hundley H."/>
            <person name="Na H."/>
            <person name="Barry K."/>
            <person name="Grigoriev I.V."/>
            <person name="Stajich J.E."/>
            <person name="Kennedy P.G."/>
        </authorList>
    </citation>
    <scope>NUCLEOTIDE SEQUENCE</scope>
    <source>
        <strain evidence="2">FC203</strain>
    </source>
</reference>
<dbReference type="PANTHER" id="PTHR33096">
    <property type="entry name" value="CXC2 DOMAIN-CONTAINING PROTEIN"/>
    <property type="match status" value="1"/>
</dbReference>
<dbReference type="AlphaFoldDB" id="A0AAD4HUJ3"/>
<accession>A0AAD4HUJ3</accession>